<dbReference type="InterPro" id="IPR028589">
    <property type="entry name" value="SPB1-like"/>
</dbReference>
<dbReference type="InterPro" id="IPR012920">
    <property type="entry name" value="rRNA_MeTfrase_SPB1-like_C"/>
</dbReference>
<dbReference type="GO" id="GO:0030687">
    <property type="term" value="C:preribosome, large subunit precursor"/>
    <property type="evidence" value="ECO:0007669"/>
    <property type="project" value="TreeGrafter"/>
</dbReference>
<evidence type="ECO:0000256" key="7">
    <source>
        <dbReference type="ARBA" id="ARBA00023242"/>
    </source>
</evidence>
<dbReference type="HAMAP" id="MF_03163">
    <property type="entry name" value="RNA_methyltr_E_SPB1"/>
    <property type="match status" value="1"/>
</dbReference>
<comment type="subcellular location">
    <subcellularLocation>
        <location evidence="1 8">Nucleus</location>
        <location evidence="1 8">Nucleolus</location>
    </subcellularLocation>
</comment>
<evidence type="ECO:0000256" key="5">
    <source>
        <dbReference type="ARBA" id="ARBA00022679"/>
    </source>
</evidence>
<dbReference type="PANTHER" id="PTHR10920:SF13">
    <property type="entry name" value="PRE-RRNA 2'-O-RIBOSE RNA METHYLTRANSFERASE FTSJ3"/>
    <property type="match status" value="1"/>
</dbReference>
<name>A0A5K1UEB6_ENTHI</name>
<evidence type="ECO:0000256" key="9">
    <source>
        <dbReference type="SAM" id="MobiDB-lite"/>
    </source>
</evidence>
<feature type="compositionally biased region" description="Basic residues" evidence="9">
    <location>
        <begin position="804"/>
        <end position="829"/>
    </location>
</feature>
<dbReference type="GO" id="GO:0000463">
    <property type="term" value="P:maturation of LSU-rRNA from tricistronic rRNA transcript (SSU-rRNA, 5.8S rRNA, LSU-rRNA)"/>
    <property type="evidence" value="ECO:0007669"/>
    <property type="project" value="TreeGrafter"/>
</dbReference>
<feature type="active site" description="Proton acceptor" evidence="8">
    <location>
        <position position="157"/>
    </location>
</feature>
<dbReference type="InterPro" id="IPR015507">
    <property type="entry name" value="rRNA-MeTfrase_E"/>
</dbReference>
<dbReference type="VEuPathDB" id="AmoebaDB:EHI7A_062760"/>
<dbReference type="EMBL" id="BDEQ01000001">
    <property type="protein sequence ID" value="GAT97189.1"/>
    <property type="molecule type" value="Genomic_DNA"/>
</dbReference>
<evidence type="ECO:0000259" key="12">
    <source>
        <dbReference type="Pfam" id="PF11861"/>
    </source>
</evidence>
<keyword evidence="8" id="KW-0175">Coiled coil</keyword>
<dbReference type="OMA" id="QRKDKYY"/>
<dbReference type="AlphaFoldDB" id="A0A5K1UEB6"/>
<feature type="compositionally biased region" description="Basic and acidic residues" evidence="9">
    <location>
        <begin position="561"/>
        <end position="575"/>
    </location>
</feature>
<evidence type="ECO:0000256" key="2">
    <source>
        <dbReference type="ARBA" id="ARBA00022517"/>
    </source>
</evidence>
<feature type="region of interest" description="Disordered" evidence="9">
    <location>
        <begin position="421"/>
        <end position="454"/>
    </location>
</feature>
<feature type="binding site" evidence="8">
    <location>
        <position position="92"/>
    </location>
    <ligand>
        <name>S-adenosyl-L-methionine</name>
        <dbReference type="ChEBI" id="CHEBI:59789"/>
    </ligand>
</feature>
<feature type="compositionally biased region" description="Basic and acidic residues" evidence="9">
    <location>
        <begin position="794"/>
        <end position="803"/>
    </location>
</feature>
<evidence type="ECO:0000259" key="10">
    <source>
        <dbReference type="Pfam" id="PF01728"/>
    </source>
</evidence>
<evidence type="ECO:0000259" key="11">
    <source>
        <dbReference type="Pfam" id="PF07780"/>
    </source>
</evidence>
<gene>
    <name evidence="13" type="ORF">CL6EHI_088070</name>
</gene>
<dbReference type="Pfam" id="PF11861">
    <property type="entry name" value="DUF3381"/>
    <property type="match status" value="1"/>
</dbReference>
<dbReference type="GO" id="GO:0005730">
    <property type="term" value="C:nucleolus"/>
    <property type="evidence" value="ECO:0007669"/>
    <property type="project" value="UniProtKB-SubCell"/>
</dbReference>
<feature type="binding site" evidence="8">
    <location>
        <position position="56"/>
    </location>
    <ligand>
        <name>S-adenosyl-L-methionine</name>
        <dbReference type="ChEBI" id="CHEBI:59789"/>
    </ligand>
</feature>
<reference evidence="13 14" key="1">
    <citation type="submission" date="2016-05" db="EMBL/GenBank/DDBJ databases">
        <title>First whole genome sequencing of Entamoeba histolytica HM1:IMSS-clone-6.</title>
        <authorList>
            <person name="Mukherjee Avik.K."/>
            <person name="Izumyama S."/>
            <person name="Nakada-Tsukui K."/>
            <person name="Nozaki T."/>
        </authorList>
    </citation>
    <scope>NUCLEOTIDE SEQUENCE [LARGE SCALE GENOMIC DNA]</scope>
    <source>
        <strain evidence="13 14">HM1:IMSS clone 6</strain>
    </source>
</reference>
<keyword evidence="7 8" id="KW-0539">Nucleus</keyword>
<dbReference type="InterPro" id="IPR024576">
    <property type="entry name" value="rRNA_MeTfrase_Spb1_DUF3381"/>
</dbReference>
<feature type="compositionally biased region" description="Basic and acidic residues" evidence="9">
    <location>
        <begin position="429"/>
        <end position="454"/>
    </location>
</feature>
<sequence length="829" mass="95872">MGKEGKAGKERLDKYYHLAKQYGYRARSAFKLVQMNKRYDFLSSAHILIDLCAAPGGWCQVATKEMPVESKIFGVDLEPILPIPRCTTYVGDITTGMCFAEMKKLMKGEHADVVLHDGSPNMGKSWIQDAYTQSELCIAALKFAVTFLKKGGWFISKVFRSQDYYAILFVFEKFFKSVIATKPPASRNTSAEVYLVCKDFLAPSKYDPNLLDPKFVFAKEEETQVPDLFSTKRPKPQGYDTSKALVYNVGNAKEFLQAEDPKAWLATHTAIQFDEGLPVTEDIKGYGSDIRMLGSAELKLLLKWRDIIVKKIKKEQEEADKIKAEEEKMKMEDKILTEQEELQKELEREEEEEREEEIAKNKKTAKQKRAEEKKKRKEQRIKEGGMDIANSSGYDEVDQLFSIDDLKSQQDLDNFFNMTNPVELEEEEEQRKKEEEENEKRAEQERLEQMTYDQRLDEQFEREYKEFLERRGKVKVLAKVGEMKRSVMVQSSLNDGDIIRQADQKPREEVIEEIDDVVHQKGILSSEGKNNKEDLWWSRNGMDDISVQMGILEEVLKKDQAKEEKLKGEVKNEIDDKYEEEVQGEDQVIKEESDKEENEVVVSEDGESDEYEEAEDSNKDNESSEEDDELNWGPHMGKEKLSQALIVAGRIVKDPKQKKRLLEQHISRWTLPEDEDTPAWFRHEEEEHNKLTLPETKEEVAAMRRRLREIDSAPIKKAWEAEARKKKKLQTRMRALEQQASKIEGDGEMNSKEQLRILTKKAKKLNKKFSTHEGVRFVSSKTGKTVGGSSGRMKLVDPRMKKELRAKKRIEKGKAKKGGKGKKSFAKRR</sequence>
<dbReference type="Proteomes" id="UP000078387">
    <property type="component" value="Unassembled WGS sequence"/>
</dbReference>
<dbReference type="EC" id="2.1.1.-" evidence="8"/>
<keyword evidence="6 8" id="KW-0949">S-adenosyl-L-methionine</keyword>
<evidence type="ECO:0000313" key="14">
    <source>
        <dbReference type="Proteomes" id="UP000078387"/>
    </source>
</evidence>
<feature type="coiled-coil region" evidence="8">
    <location>
        <begin position="719"/>
        <end position="768"/>
    </location>
</feature>
<dbReference type="InterPro" id="IPR050082">
    <property type="entry name" value="RNA_methyltr_RlmE"/>
</dbReference>
<feature type="region of interest" description="Disordered" evidence="9">
    <location>
        <begin position="341"/>
        <end position="392"/>
    </location>
</feature>
<dbReference type="GO" id="GO:0016435">
    <property type="term" value="F:rRNA (guanine) methyltransferase activity"/>
    <property type="evidence" value="ECO:0007669"/>
    <property type="project" value="TreeGrafter"/>
</dbReference>
<dbReference type="FunFam" id="3.40.50.150:FF:000004">
    <property type="entry name" value="AdoMet-dependent rRNA methyltransferase SPB1"/>
    <property type="match status" value="1"/>
</dbReference>
<dbReference type="VEuPathDB" id="AmoebaDB:EHI8A_065920"/>
<feature type="domain" description="DUF3381" evidence="12">
    <location>
        <begin position="231"/>
        <end position="383"/>
    </location>
</feature>
<dbReference type="VEuPathDB" id="AmoebaDB:EHI5A_081050"/>
<keyword evidence="3 8" id="KW-0698">rRNA processing</keyword>
<feature type="binding site" evidence="8">
    <location>
        <position position="58"/>
    </location>
    <ligand>
        <name>S-adenosyl-L-methionine</name>
        <dbReference type="ChEBI" id="CHEBI:59789"/>
    </ligand>
</feature>
<dbReference type="Pfam" id="PF01728">
    <property type="entry name" value="FtsJ"/>
    <property type="match status" value="1"/>
</dbReference>
<feature type="compositionally biased region" description="Acidic residues" evidence="9">
    <location>
        <begin position="594"/>
        <end position="615"/>
    </location>
</feature>
<dbReference type="Pfam" id="PF07780">
    <property type="entry name" value="Spb1_C"/>
    <property type="match status" value="1"/>
</dbReference>
<dbReference type="GO" id="GO:0008650">
    <property type="term" value="F:rRNA (uridine-2'-O-)-methyltransferase activity"/>
    <property type="evidence" value="ECO:0007669"/>
    <property type="project" value="TreeGrafter"/>
</dbReference>
<keyword evidence="5 8" id="KW-0808">Transferase</keyword>
<feature type="binding site" evidence="8">
    <location>
        <position position="76"/>
    </location>
    <ligand>
        <name>S-adenosyl-L-methionine</name>
        <dbReference type="ChEBI" id="CHEBI:59789"/>
    </ligand>
</feature>
<dbReference type="InterPro" id="IPR029063">
    <property type="entry name" value="SAM-dependent_MTases_sf"/>
</dbReference>
<protein>
    <recommendedName>
        <fullName evidence="8">Putative rRNA methyltransferase</fullName>
        <ecNumber evidence="8">2.1.1.-</ecNumber>
    </recommendedName>
    <alternativeName>
        <fullName evidence="8">2'-O-ribose RNA methyltransferase SPB1 homolog</fullName>
    </alternativeName>
</protein>
<evidence type="ECO:0000256" key="3">
    <source>
        <dbReference type="ARBA" id="ARBA00022552"/>
    </source>
</evidence>
<dbReference type="Gene3D" id="3.40.50.150">
    <property type="entry name" value="Vaccinia Virus protein VP39"/>
    <property type="match status" value="1"/>
</dbReference>
<evidence type="ECO:0000256" key="1">
    <source>
        <dbReference type="ARBA" id="ARBA00004604"/>
    </source>
</evidence>
<comment type="similarity">
    <text evidence="8">Belongs to the class I-like SAM-binding methyltransferase superfamily. RNA methyltransferase RlmE family. SPB1 subfamily.</text>
</comment>
<evidence type="ECO:0000256" key="6">
    <source>
        <dbReference type="ARBA" id="ARBA00022691"/>
    </source>
</evidence>
<evidence type="ECO:0000313" key="13">
    <source>
        <dbReference type="EMBL" id="GAT97189.1"/>
    </source>
</evidence>
<comment type="catalytic activity">
    <reaction evidence="8">
        <text>a ribonucleotide in rRNA + S-adenosyl-L-methionine = a 2'-O-methylribonucleotide in rRNA + S-adenosyl-L-homocysteine + H(+)</text>
        <dbReference type="Rhea" id="RHEA:48628"/>
        <dbReference type="Rhea" id="RHEA-COMP:12164"/>
        <dbReference type="Rhea" id="RHEA-COMP:12165"/>
        <dbReference type="ChEBI" id="CHEBI:15378"/>
        <dbReference type="ChEBI" id="CHEBI:57856"/>
        <dbReference type="ChEBI" id="CHEBI:59789"/>
        <dbReference type="ChEBI" id="CHEBI:90675"/>
        <dbReference type="ChEBI" id="CHEBI:90676"/>
    </reaction>
</comment>
<dbReference type="InterPro" id="IPR002877">
    <property type="entry name" value="RNA_MeTrfase_FtsJ_dom"/>
</dbReference>
<dbReference type="HAMAP" id="MF_01547">
    <property type="entry name" value="RNA_methyltr_E"/>
    <property type="match status" value="1"/>
</dbReference>
<dbReference type="VEuPathDB" id="AmoebaDB:EHI_088070"/>
<dbReference type="VEuPathDB" id="AmoebaDB:KM1_059660"/>
<feature type="domain" description="Ribosomal RNA methyltransferase FtsJ" evidence="10">
    <location>
        <begin position="24"/>
        <end position="200"/>
    </location>
</feature>
<dbReference type="PANTHER" id="PTHR10920">
    <property type="entry name" value="RIBOSOMAL RNA METHYLTRANSFERASE"/>
    <property type="match status" value="1"/>
</dbReference>
<dbReference type="SUPFAM" id="SSF53335">
    <property type="entry name" value="S-adenosyl-L-methionine-dependent methyltransferases"/>
    <property type="match status" value="1"/>
</dbReference>
<keyword evidence="4 8" id="KW-0489">Methyltransferase</keyword>
<organism evidence="13 14">
    <name type="scientific">Entamoeba histolytica</name>
    <dbReference type="NCBI Taxonomy" id="5759"/>
    <lineage>
        <taxon>Eukaryota</taxon>
        <taxon>Amoebozoa</taxon>
        <taxon>Evosea</taxon>
        <taxon>Archamoebae</taxon>
        <taxon>Mastigamoebida</taxon>
        <taxon>Entamoebidae</taxon>
        <taxon>Entamoeba</taxon>
    </lineage>
</organism>
<feature type="region of interest" description="Disordered" evidence="9">
    <location>
        <begin position="561"/>
        <end position="637"/>
    </location>
</feature>
<evidence type="ECO:0000256" key="8">
    <source>
        <dbReference type="HAMAP-Rule" id="MF_03163"/>
    </source>
</evidence>
<evidence type="ECO:0000256" key="4">
    <source>
        <dbReference type="ARBA" id="ARBA00022603"/>
    </source>
</evidence>
<feature type="domain" description="Ribosomal RNA methyltransferase SPB1-like C-terminal" evidence="11">
    <location>
        <begin position="601"/>
        <end position="812"/>
    </location>
</feature>
<comment type="function">
    <text evidence="8">Probable methyltransferase involved in the maturation of rRNA and in the biogenesis of ribosomal subunits.</text>
</comment>
<feature type="binding site" evidence="8">
    <location>
        <position position="117"/>
    </location>
    <ligand>
        <name>S-adenosyl-L-methionine</name>
        <dbReference type="ChEBI" id="CHEBI:59789"/>
    </ligand>
</feature>
<accession>A0A5K1UEB6</accession>
<proteinExistence type="inferred from homology"/>
<dbReference type="GO" id="GO:0000466">
    <property type="term" value="P:maturation of 5.8S rRNA from tricistronic rRNA transcript (SSU-rRNA, 5.8S rRNA, LSU-rRNA)"/>
    <property type="evidence" value="ECO:0007669"/>
    <property type="project" value="TreeGrafter"/>
</dbReference>
<comment type="caution">
    <text evidence="13">The sequence shown here is derived from an EMBL/GenBank/DDBJ whole genome shotgun (WGS) entry which is preliminary data.</text>
</comment>
<feature type="region of interest" description="Disordered" evidence="9">
    <location>
        <begin position="780"/>
        <end position="829"/>
    </location>
</feature>
<keyword evidence="2 8" id="KW-0690">Ribosome biogenesis</keyword>